<name>A0AAV3NSH9_LITER</name>
<gene>
    <name evidence="1" type="ORF">LIER_03263</name>
</gene>
<protein>
    <submittedName>
        <fullName evidence="1">Uncharacterized protein</fullName>
    </submittedName>
</protein>
<dbReference type="EMBL" id="BAABME010000387">
    <property type="protein sequence ID" value="GAA0142344.1"/>
    <property type="molecule type" value="Genomic_DNA"/>
</dbReference>
<accession>A0AAV3NSH9</accession>
<evidence type="ECO:0000313" key="1">
    <source>
        <dbReference type="EMBL" id="GAA0142344.1"/>
    </source>
</evidence>
<sequence length="104" mass="11682">MYKYIHKQTLWNYCPPHRGVPRYKGPQHPVVTEGLRLEDQEEGPWYASQAQLIPVPTSLSFEIHSAASKSGPQKIPSKGESFCKASEELSDEPTAEAASIFFTF</sequence>
<evidence type="ECO:0000313" key="2">
    <source>
        <dbReference type="Proteomes" id="UP001454036"/>
    </source>
</evidence>
<comment type="caution">
    <text evidence="1">The sequence shown here is derived from an EMBL/GenBank/DDBJ whole genome shotgun (WGS) entry which is preliminary data.</text>
</comment>
<reference evidence="1 2" key="1">
    <citation type="submission" date="2024-01" db="EMBL/GenBank/DDBJ databases">
        <title>The complete chloroplast genome sequence of Lithospermum erythrorhizon: insights into the phylogenetic relationship among Boraginaceae species and the maternal lineages of purple gromwells.</title>
        <authorList>
            <person name="Okada T."/>
            <person name="Watanabe K."/>
        </authorList>
    </citation>
    <scope>NUCLEOTIDE SEQUENCE [LARGE SCALE GENOMIC DNA]</scope>
</reference>
<keyword evidence="2" id="KW-1185">Reference proteome</keyword>
<organism evidence="1 2">
    <name type="scientific">Lithospermum erythrorhizon</name>
    <name type="common">Purple gromwell</name>
    <name type="synonym">Lithospermum officinale var. erythrorhizon</name>
    <dbReference type="NCBI Taxonomy" id="34254"/>
    <lineage>
        <taxon>Eukaryota</taxon>
        <taxon>Viridiplantae</taxon>
        <taxon>Streptophyta</taxon>
        <taxon>Embryophyta</taxon>
        <taxon>Tracheophyta</taxon>
        <taxon>Spermatophyta</taxon>
        <taxon>Magnoliopsida</taxon>
        <taxon>eudicotyledons</taxon>
        <taxon>Gunneridae</taxon>
        <taxon>Pentapetalae</taxon>
        <taxon>asterids</taxon>
        <taxon>lamiids</taxon>
        <taxon>Boraginales</taxon>
        <taxon>Boraginaceae</taxon>
        <taxon>Boraginoideae</taxon>
        <taxon>Lithospermeae</taxon>
        <taxon>Lithospermum</taxon>
    </lineage>
</organism>
<proteinExistence type="predicted"/>
<dbReference type="AlphaFoldDB" id="A0AAV3NSH9"/>
<dbReference type="Proteomes" id="UP001454036">
    <property type="component" value="Unassembled WGS sequence"/>
</dbReference>